<proteinExistence type="predicted"/>
<sequence>MNRRPVPPDRIFALVVGIERYAAGSGWDLPGPARDALRFRDWLLARGVPDGHIQLHLAPLPGTAPGIPFRPADHDSLRRAFVQELPDRRDEALWVWWGGHGVLDEDENTRLYTADATQTDRRNIHVESALARLRSDVAPGLGVQMWMVDACRTFDEMHHFPQSLPTERFPTGARVAAHEQTLMFAAGRGQRAGNDPERRLGLFSDIVLRELPDDPLPEPLPLFGAVKARMNALRQAGLTTQGPGLRFEAPSLRLEAPGHRELIGWGKEARPRPSVPPTARVVSALMAYPLMSDRDERQALVSELPAAVVARMPRHPMPRTDVIGIFRALRTQPDGLWKLYAAVTLIDDDPARASELKAAIQDFLADLGPIRDLLA</sequence>
<dbReference type="EMBL" id="JBHSKI010000009">
    <property type="protein sequence ID" value="MFC5173219.1"/>
    <property type="molecule type" value="Genomic_DNA"/>
</dbReference>
<dbReference type="Proteomes" id="UP001596208">
    <property type="component" value="Unassembled WGS sequence"/>
</dbReference>
<keyword evidence="3" id="KW-1185">Reference proteome</keyword>
<reference evidence="3" key="1">
    <citation type="journal article" date="2019" name="Int. J. Syst. Evol. Microbiol.">
        <title>The Global Catalogue of Microorganisms (GCM) 10K type strain sequencing project: providing services to taxonomists for standard genome sequencing and annotation.</title>
        <authorList>
            <consortium name="The Broad Institute Genomics Platform"/>
            <consortium name="The Broad Institute Genome Sequencing Center for Infectious Disease"/>
            <person name="Wu L."/>
            <person name="Ma J."/>
        </authorList>
    </citation>
    <scope>NUCLEOTIDE SEQUENCE [LARGE SCALE GENOMIC DNA]</scope>
    <source>
        <strain evidence="3">CGMCC 4.1721</strain>
    </source>
</reference>
<evidence type="ECO:0000313" key="3">
    <source>
        <dbReference type="Proteomes" id="UP001596208"/>
    </source>
</evidence>
<protein>
    <submittedName>
        <fullName evidence="2">Caspase family protein</fullName>
    </submittedName>
</protein>
<comment type="caution">
    <text evidence="2">The sequence shown here is derived from an EMBL/GenBank/DDBJ whole genome shotgun (WGS) entry which is preliminary data.</text>
</comment>
<dbReference type="InterPro" id="IPR045431">
    <property type="entry name" value="EAD2"/>
</dbReference>
<organism evidence="2 3">
    <name type="scientific">Streptomyces mutomycini</name>
    <dbReference type="NCBI Taxonomy" id="284036"/>
    <lineage>
        <taxon>Bacteria</taxon>
        <taxon>Bacillati</taxon>
        <taxon>Actinomycetota</taxon>
        <taxon>Actinomycetes</taxon>
        <taxon>Kitasatosporales</taxon>
        <taxon>Streptomycetaceae</taxon>
        <taxon>Streptomyces</taxon>
    </lineage>
</organism>
<gene>
    <name evidence="2" type="ORF">ACFPRK_21910</name>
</gene>
<dbReference type="Gene3D" id="3.40.50.1460">
    <property type="match status" value="1"/>
</dbReference>
<evidence type="ECO:0000313" key="2">
    <source>
        <dbReference type="EMBL" id="MFC5173219.1"/>
    </source>
</evidence>
<dbReference type="RefSeq" id="WP_065848597.1">
    <property type="nucleotide sequence ID" value="NZ_JBHSKI010000009.1"/>
</dbReference>
<name>A0ABW0B7H8_9ACTN</name>
<accession>A0ABW0B7H8</accession>
<feature type="domain" description="Effector-associated" evidence="1">
    <location>
        <begin position="282"/>
        <end position="359"/>
    </location>
</feature>
<dbReference type="Pfam" id="PF19956">
    <property type="entry name" value="EAD2"/>
    <property type="match status" value="1"/>
</dbReference>
<evidence type="ECO:0000259" key="1">
    <source>
        <dbReference type="Pfam" id="PF19956"/>
    </source>
</evidence>